<dbReference type="GeneID" id="20098393"/>
<dbReference type="KEGG" id="vg:20098393"/>
<keyword evidence="2" id="KW-1185">Reference proteome</keyword>
<proteinExistence type="predicted"/>
<reference evidence="1 2" key="1">
    <citation type="journal article" date="2014" name="BMC Genomics">
        <title>The genome and occlusion bodies of marine Penaeus monodon nudivirus (PmNV, also known as MBV and PemoNPV) suggest that it should be assigned to a new nudivirus genus that is distinct from the terrestrial nudiviruses.</title>
        <authorList>
            <person name="Yang Y.T."/>
            <person name="Lee D.Y."/>
            <person name="Wang Y."/>
            <person name="Hu J.M."/>
            <person name="Li W.H."/>
            <person name="Leu J.H."/>
            <person name="Chang G.D."/>
            <person name="Ke H.M."/>
            <person name="Kang S.T."/>
            <person name="Lin S.S."/>
            <person name="Kou G.H."/>
            <person name="Lo C.F."/>
        </authorList>
    </citation>
    <scope>NUCLEOTIDE SEQUENCE [LARGE SCALE GENOMIC DNA]</scope>
    <source>
        <strain evidence="1">Indonesia</strain>
    </source>
</reference>
<dbReference type="RefSeq" id="YP_009051925.1">
    <property type="nucleotide sequence ID" value="NC_024692.1"/>
</dbReference>
<evidence type="ECO:0000313" key="2">
    <source>
        <dbReference type="Proteomes" id="UP000203413"/>
    </source>
</evidence>
<dbReference type="EMBL" id="KJ184318">
    <property type="protein sequence ID" value="AII15875.1"/>
    <property type="molecule type" value="Genomic_DNA"/>
</dbReference>
<organism evidence="1 2">
    <name type="scientific">Penaeus monodon nudivirus</name>
    <dbReference type="NCBI Taxonomy" id="1529056"/>
    <lineage>
        <taxon>Viruses</taxon>
        <taxon>Viruses incertae sedis</taxon>
        <taxon>Naldaviricetes</taxon>
        <taxon>Lefavirales</taxon>
        <taxon>Nudiviridae</taxon>
        <taxon>Gammanudivirus</taxon>
        <taxon>Gammanudivirus pemonodonis</taxon>
    </lineage>
</organism>
<gene>
    <name evidence="1" type="ORF">PmNV_087</name>
</gene>
<dbReference type="Proteomes" id="UP000203413">
    <property type="component" value="Segment"/>
</dbReference>
<sequence length="636" mass="73064">MNSNDLAVSEFLNNFTNYTITKKNAELLLSVPVCNHSSFYWFTETMPINLGSHTKNIDYINSITVSNNSSFRLLYYMIVNLAGILDRIETANTKILILPLEPLPAIKDDNLKIIATTKQFTYNDNEYDDDMYDKVINLPNCIPINKPKAALIIKNLLEICNYKVYYPTDKNRYPIQRAFLYNLFEKVGFDLSVNAYNIEVSKAIVTFINDLPNSINVDAIKVFHNRIIHNQSDVYVSILLACITSYLMVEKDQPSKYYQHLDAFEATILPSIANKLNKSIEVYQTGQNIYPLDLPTYEMPKYCNENEIANTTILKLLSNYAALSSKSTTLESLKLCKLQVQYIISAFPFYNNKWIRIEGDELVFDEIDDSLPSTIIQPDKFKSIKKLVSFNGNYEVFRSLIEIAPIKTDEVMKLLQLLYKNIGFKCSVIIAELLNYHLSMNFNTRAMYNLISKLSNRQQAELDNTNVCKVEVRNANPIETLRQILNIPYAMIPLNIDSIENTIETMNKLVSLEDRIITASTTNYNCLPLIQAFKTAKNAEENMITNIKLLMLYSNFSYQYKSIIYSSLPRDIKFPSNITYANTDIPTVKKIDGDAMHTIATKQFSLDDCRSLLDYFKKTRDPSALTVYQFDTEVFV</sequence>
<evidence type="ECO:0000313" key="1">
    <source>
        <dbReference type="EMBL" id="AII15875.1"/>
    </source>
</evidence>
<name>A0A076FE17_9VIRU</name>
<protein>
    <submittedName>
        <fullName evidence="1">Uncharacterized protein</fullName>
    </submittedName>
</protein>
<accession>A0A076FE17</accession>